<dbReference type="OrthoDB" id="3746467at2759"/>
<evidence type="ECO:0000313" key="2">
    <source>
        <dbReference type="Proteomes" id="UP000799777"/>
    </source>
</evidence>
<comment type="caution">
    <text evidence="1">The sequence shown here is derived from an EMBL/GenBank/DDBJ whole genome shotgun (WGS) entry which is preliminary data.</text>
</comment>
<dbReference type="EMBL" id="ML978172">
    <property type="protein sequence ID" value="KAF2032470.1"/>
    <property type="molecule type" value="Genomic_DNA"/>
</dbReference>
<dbReference type="Proteomes" id="UP000799777">
    <property type="component" value="Unassembled WGS sequence"/>
</dbReference>
<proteinExistence type="predicted"/>
<sequence>MRRKQSLLPDDVRTLAAAIEEQDEQWNSLANLMALGDDHFYWREGAYQNLLERVKPHLHPWLSTHASEFNEGAASLAAGGMKIRIHTQCTAKDLLELCDAEHDQAWGGEYLTQSPVQSARLCCLKGAEWDRTNKSVIDRDGFTWRYSSILAQRERGVRMGDLVNELRGVLVPESDLDAMVLLEWHFTDHTGTR</sequence>
<protein>
    <submittedName>
        <fullName evidence="1">Uncharacterized protein</fullName>
    </submittedName>
</protein>
<gene>
    <name evidence="1" type="ORF">EK21DRAFT_109850</name>
</gene>
<name>A0A9P4HD25_9PLEO</name>
<keyword evidence="2" id="KW-1185">Reference proteome</keyword>
<evidence type="ECO:0000313" key="1">
    <source>
        <dbReference type="EMBL" id="KAF2032470.1"/>
    </source>
</evidence>
<reference evidence="1" key="1">
    <citation type="journal article" date="2020" name="Stud. Mycol.">
        <title>101 Dothideomycetes genomes: a test case for predicting lifestyles and emergence of pathogens.</title>
        <authorList>
            <person name="Haridas S."/>
            <person name="Albert R."/>
            <person name="Binder M."/>
            <person name="Bloem J."/>
            <person name="Labutti K."/>
            <person name="Salamov A."/>
            <person name="Andreopoulos B."/>
            <person name="Baker S."/>
            <person name="Barry K."/>
            <person name="Bills G."/>
            <person name="Bluhm B."/>
            <person name="Cannon C."/>
            <person name="Castanera R."/>
            <person name="Culley D."/>
            <person name="Daum C."/>
            <person name="Ezra D."/>
            <person name="Gonzalez J."/>
            <person name="Henrissat B."/>
            <person name="Kuo A."/>
            <person name="Liang C."/>
            <person name="Lipzen A."/>
            <person name="Lutzoni F."/>
            <person name="Magnuson J."/>
            <person name="Mondo S."/>
            <person name="Nolan M."/>
            <person name="Ohm R."/>
            <person name="Pangilinan J."/>
            <person name="Park H.-J."/>
            <person name="Ramirez L."/>
            <person name="Alfaro M."/>
            <person name="Sun H."/>
            <person name="Tritt A."/>
            <person name="Yoshinaga Y."/>
            <person name="Zwiers L.-H."/>
            <person name="Turgeon B."/>
            <person name="Goodwin S."/>
            <person name="Spatafora J."/>
            <person name="Crous P."/>
            <person name="Grigoriev I."/>
        </authorList>
    </citation>
    <scope>NUCLEOTIDE SEQUENCE</scope>
    <source>
        <strain evidence="1">CBS 110217</strain>
    </source>
</reference>
<dbReference type="AlphaFoldDB" id="A0A9P4HD25"/>
<accession>A0A9P4HD25</accession>
<organism evidence="1 2">
    <name type="scientific">Setomelanomma holmii</name>
    <dbReference type="NCBI Taxonomy" id="210430"/>
    <lineage>
        <taxon>Eukaryota</taxon>
        <taxon>Fungi</taxon>
        <taxon>Dikarya</taxon>
        <taxon>Ascomycota</taxon>
        <taxon>Pezizomycotina</taxon>
        <taxon>Dothideomycetes</taxon>
        <taxon>Pleosporomycetidae</taxon>
        <taxon>Pleosporales</taxon>
        <taxon>Pleosporineae</taxon>
        <taxon>Phaeosphaeriaceae</taxon>
        <taxon>Setomelanomma</taxon>
    </lineage>
</organism>